<feature type="chain" id="PRO_5043707854" description="Expansin-like EG45 domain-containing protein" evidence="4">
    <location>
        <begin position="27"/>
        <end position="312"/>
    </location>
</feature>
<feature type="domain" description="Expansin-like EG45" evidence="5">
    <location>
        <begin position="54"/>
        <end position="153"/>
    </location>
</feature>
<dbReference type="InterPro" id="IPR036749">
    <property type="entry name" value="Expansin_CBD_sf"/>
</dbReference>
<comment type="caution">
    <text evidence="6">The sequence shown here is derived from an EMBL/GenBank/DDBJ whole genome shotgun (WGS) entry which is preliminary data.</text>
</comment>
<dbReference type="Proteomes" id="UP001146120">
    <property type="component" value="Unassembled WGS sequence"/>
</dbReference>
<feature type="transmembrane region" description="Helical" evidence="3">
    <location>
        <begin position="254"/>
        <end position="273"/>
    </location>
</feature>
<keyword evidence="7" id="KW-1185">Reference proteome</keyword>
<dbReference type="InterPro" id="IPR036908">
    <property type="entry name" value="RlpA-like_sf"/>
</dbReference>
<feature type="compositionally biased region" description="Basic residues" evidence="2">
    <location>
        <begin position="303"/>
        <end position="312"/>
    </location>
</feature>
<reference evidence="6" key="1">
    <citation type="submission" date="2022-11" db="EMBL/GenBank/DDBJ databases">
        <authorList>
            <person name="Morgan W.R."/>
            <person name="Tartar A."/>
        </authorList>
    </citation>
    <scope>NUCLEOTIDE SEQUENCE</scope>
    <source>
        <strain evidence="6">ARSEF 373</strain>
    </source>
</reference>
<dbReference type="InterPro" id="IPR051477">
    <property type="entry name" value="Expansin_CellWall"/>
</dbReference>
<feature type="region of interest" description="Disordered" evidence="2">
    <location>
        <begin position="281"/>
        <end position="312"/>
    </location>
</feature>
<evidence type="ECO:0000256" key="1">
    <source>
        <dbReference type="ARBA" id="ARBA00022729"/>
    </source>
</evidence>
<evidence type="ECO:0000313" key="7">
    <source>
        <dbReference type="Proteomes" id="UP001146120"/>
    </source>
</evidence>
<evidence type="ECO:0000313" key="6">
    <source>
        <dbReference type="EMBL" id="DAZ97702.1"/>
    </source>
</evidence>
<keyword evidence="3" id="KW-1133">Transmembrane helix</keyword>
<keyword evidence="3" id="KW-0812">Transmembrane</keyword>
<evidence type="ECO:0000256" key="4">
    <source>
        <dbReference type="SAM" id="SignalP"/>
    </source>
</evidence>
<dbReference type="PANTHER" id="PTHR31836:SF21">
    <property type="entry name" value="EXPANSIN-LIKE PROTEIN 7"/>
    <property type="match status" value="1"/>
</dbReference>
<dbReference type="InterPro" id="IPR007112">
    <property type="entry name" value="Expansin/allergen_DPBB_dom"/>
</dbReference>
<protein>
    <recommendedName>
        <fullName evidence="5">Expansin-like EG45 domain-containing protein</fullName>
    </recommendedName>
</protein>
<evidence type="ECO:0000256" key="2">
    <source>
        <dbReference type="SAM" id="MobiDB-lite"/>
    </source>
</evidence>
<dbReference type="EMBL" id="DAKRPA010000127">
    <property type="protein sequence ID" value="DAZ97702.1"/>
    <property type="molecule type" value="Genomic_DNA"/>
</dbReference>
<sequence length="312" mass="34181">MRRSRCAVACSLLVLSVAVFLGTVDAKSGSDQGPGSNEYFEGKATTYILDEPSRGLCGLLDFPDNATVNYVSMNKAKWNESRNCGRCVEIICEDKKCNWLKFPPLPLYVTDYCPKCKGDDLYVSPSAFNLTAENETLTLSVKWHFVKCPVVGNAHYCLHKTSNEYWTAVQPTNMALGIDQVKICGRPADPVNSTYFYVADGSNNISCDLSAASIELRSIGGEWIKDKVALTPGECTVGNTNFGIKKVVTHNKTALIAGSVVGVVLLLVLGFVIKERIDKRRGRDNPIPPQPRGETPFQEHVSPVHKRGTGML</sequence>
<dbReference type="Gene3D" id="2.60.40.760">
    <property type="entry name" value="Expansin, cellulose-binding-like domain"/>
    <property type="match status" value="1"/>
</dbReference>
<dbReference type="SUPFAM" id="SSF50685">
    <property type="entry name" value="Barwin-like endoglucanases"/>
    <property type="match status" value="1"/>
</dbReference>
<dbReference type="PROSITE" id="PS50842">
    <property type="entry name" value="EXPANSIN_EG45"/>
    <property type="match status" value="1"/>
</dbReference>
<accession>A0AAV2YRS9</accession>
<dbReference type="PANTHER" id="PTHR31836">
    <property type="match status" value="1"/>
</dbReference>
<feature type="signal peptide" evidence="4">
    <location>
        <begin position="1"/>
        <end position="26"/>
    </location>
</feature>
<proteinExistence type="predicted"/>
<reference evidence="6" key="2">
    <citation type="journal article" date="2023" name="Microbiol Resour">
        <title>Decontamination and Annotation of the Draft Genome Sequence of the Oomycete Lagenidium giganteum ARSEF 373.</title>
        <authorList>
            <person name="Morgan W.R."/>
            <person name="Tartar A."/>
        </authorList>
    </citation>
    <scope>NUCLEOTIDE SEQUENCE</scope>
    <source>
        <strain evidence="6">ARSEF 373</strain>
    </source>
</reference>
<keyword evidence="1 4" id="KW-0732">Signal</keyword>
<dbReference type="Gene3D" id="2.40.40.10">
    <property type="entry name" value="RlpA-like domain"/>
    <property type="match status" value="1"/>
</dbReference>
<gene>
    <name evidence="6" type="ORF">N0F65_009601</name>
</gene>
<evidence type="ECO:0000256" key="3">
    <source>
        <dbReference type="SAM" id="Phobius"/>
    </source>
</evidence>
<organism evidence="6 7">
    <name type="scientific">Lagenidium giganteum</name>
    <dbReference type="NCBI Taxonomy" id="4803"/>
    <lineage>
        <taxon>Eukaryota</taxon>
        <taxon>Sar</taxon>
        <taxon>Stramenopiles</taxon>
        <taxon>Oomycota</taxon>
        <taxon>Peronosporomycetes</taxon>
        <taxon>Pythiales</taxon>
        <taxon>Pythiaceae</taxon>
    </lineage>
</organism>
<name>A0AAV2YRS9_9STRA</name>
<keyword evidence="3" id="KW-0472">Membrane</keyword>
<dbReference type="CDD" id="cd22271">
    <property type="entry name" value="DPBB_EXP_N-like"/>
    <property type="match status" value="1"/>
</dbReference>
<dbReference type="AlphaFoldDB" id="A0AAV2YRS9"/>
<evidence type="ECO:0000259" key="5">
    <source>
        <dbReference type="PROSITE" id="PS50842"/>
    </source>
</evidence>